<proteinExistence type="predicted"/>
<evidence type="ECO:0000313" key="3">
    <source>
        <dbReference type="Proteomes" id="UP000636661"/>
    </source>
</evidence>
<dbReference type="RefSeq" id="WP_189552887.1">
    <property type="nucleotide sequence ID" value="NZ_BMTP01000012.1"/>
</dbReference>
<name>A0A918M6M5_9ACTN</name>
<evidence type="ECO:0000256" key="1">
    <source>
        <dbReference type="SAM" id="MobiDB-lite"/>
    </source>
</evidence>
<dbReference type="EMBL" id="BMTP01000012">
    <property type="protein sequence ID" value="GGU52219.1"/>
    <property type="molecule type" value="Genomic_DNA"/>
</dbReference>
<keyword evidence="3" id="KW-1185">Reference proteome</keyword>
<sequence>MSPAVQALAWVGATWMAAALYVAVAKPFRADPPRRTPEDVQRDIAERRARRDLDTCRGIWPDPPSWRVAATQHRLDTAKQRRKENP</sequence>
<protein>
    <submittedName>
        <fullName evidence="2">Uncharacterized protein</fullName>
    </submittedName>
</protein>
<reference evidence="2" key="1">
    <citation type="journal article" date="2014" name="Int. J. Syst. Evol. Microbiol.">
        <title>Complete genome sequence of Corynebacterium casei LMG S-19264T (=DSM 44701T), isolated from a smear-ripened cheese.</title>
        <authorList>
            <consortium name="US DOE Joint Genome Institute (JGI-PGF)"/>
            <person name="Walter F."/>
            <person name="Albersmeier A."/>
            <person name="Kalinowski J."/>
            <person name="Ruckert C."/>
        </authorList>
    </citation>
    <scope>NUCLEOTIDE SEQUENCE</scope>
    <source>
        <strain evidence="2">JCM 4391</strain>
    </source>
</reference>
<evidence type="ECO:0000313" key="2">
    <source>
        <dbReference type="EMBL" id="GGU52219.1"/>
    </source>
</evidence>
<gene>
    <name evidence="2" type="ORF">GCM10010274_46410</name>
</gene>
<comment type="caution">
    <text evidence="2">The sequence shown here is derived from an EMBL/GenBank/DDBJ whole genome shotgun (WGS) entry which is preliminary data.</text>
</comment>
<accession>A0A918M6M5</accession>
<dbReference type="Proteomes" id="UP000636661">
    <property type="component" value="Unassembled WGS sequence"/>
</dbReference>
<dbReference type="AlphaFoldDB" id="A0A918M6M5"/>
<reference evidence="2" key="2">
    <citation type="submission" date="2020-09" db="EMBL/GenBank/DDBJ databases">
        <authorList>
            <person name="Sun Q."/>
            <person name="Ohkuma M."/>
        </authorList>
    </citation>
    <scope>NUCLEOTIDE SEQUENCE</scope>
    <source>
        <strain evidence="2">JCM 4391</strain>
    </source>
</reference>
<feature type="compositionally biased region" description="Basic and acidic residues" evidence="1">
    <location>
        <begin position="73"/>
        <end position="86"/>
    </location>
</feature>
<organism evidence="2 3">
    <name type="scientific">Streptomyces lavendofoliae</name>
    <dbReference type="NCBI Taxonomy" id="67314"/>
    <lineage>
        <taxon>Bacteria</taxon>
        <taxon>Bacillati</taxon>
        <taxon>Actinomycetota</taxon>
        <taxon>Actinomycetes</taxon>
        <taxon>Kitasatosporales</taxon>
        <taxon>Streptomycetaceae</taxon>
        <taxon>Streptomyces</taxon>
    </lineage>
</organism>
<feature type="region of interest" description="Disordered" evidence="1">
    <location>
        <begin position="63"/>
        <end position="86"/>
    </location>
</feature>